<organism evidence="2">
    <name type="scientific">hydrothermal vent metagenome</name>
    <dbReference type="NCBI Taxonomy" id="652676"/>
    <lineage>
        <taxon>unclassified sequences</taxon>
        <taxon>metagenomes</taxon>
        <taxon>ecological metagenomes</taxon>
    </lineage>
</organism>
<gene>
    <name evidence="2" type="ORF">MNB_SV-13-259</name>
</gene>
<evidence type="ECO:0000313" key="2">
    <source>
        <dbReference type="EMBL" id="SFV71845.1"/>
    </source>
</evidence>
<keyword evidence="1" id="KW-0812">Transmembrane</keyword>
<sequence>MFEIYFLIGAIIGFNLYTHYQVKRDNAYFLDEEKPSTIAMIWYLPIIGALVAQYRLHADKTFYMTVIGIYFLLRYGIYALFYLLF</sequence>
<accession>A0A1W1D1J6</accession>
<keyword evidence="1" id="KW-1133">Transmembrane helix</keyword>
<keyword evidence="1" id="KW-0472">Membrane</keyword>
<name>A0A1W1D1J6_9ZZZZ</name>
<proteinExistence type="predicted"/>
<feature type="transmembrane region" description="Helical" evidence="1">
    <location>
        <begin position="38"/>
        <end position="56"/>
    </location>
</feature>
<protein>
    <submittedName>
        <fullName evidence="2">Uncharacterized protein</fullName>
    </submittedName>
</protein>
<evidence type="ECO:0000256" key="1">
    <source>
        <dbReference type="SAM" id="Phobius"/>
    </source>
</evidence>
<feature type="transmembrane region" description="Helical" evidence="1">
    <location>
        <begin position="62"/>
        <end position="84"/>
    </location>
</feature>
<reference evidence="2" key="1">
    <citation type="submission" date="2016-10" db="EMBL/GenBank/DDBJ databases">
        <authorList>
            <person name="de Groot N.N."/>
        </authorList>
    </citation>
    <scope>NUCLEOTIDE SEQUENCE</scope>
</reference>
<dbReference type="AlphaFoldDB" id="A0A1W1D1J6"/>
<dbReference type="EMBL" id="FPHM01000319">
    <property type="protein sequence ID" value="SFV71845.1"/>
    <property type="molecule type" value="Genomic_DNA"/>
</dbReference>